<dbReference type="GO" id="GO:0005634">
    <property type="term" value="C:nucleus"/>
    <property type="evidence" value="ECO:0007669"/>
    <property type="project" value="TreeGrafter"/>
</dbReference>
<evidence type="ECO:0000256" key="1">
    <source>
        <dbReference type="SAM" id="MobiDB-lite"/>
    </source>
</evidence>
<dbReference type="InterPro" id="IPR000330">
    <property type="entry name" value="SNF2_N"/>
</dbReference>
<dbReference type="PANTHER" id="PTHR45865:SF1">
    <property type="entry name" value="E3 UBIQUITIN-PROTEIN LIGASE SHPRH"/>
    <property type="match status" value="1"/>
</dbReference>
<sequence length="495" mass="55337">MSDQMNSSGSQSFICDESILNEDVNQPEGAAETEPSSASQIKIINVNSQTPLHALCVDTFYQNLASCHSALTLQKWNHPEMKDKGRLLKFGQFKVTLLPRPLLTPLPDQLPEFETCWLYLGQDDESSMLYFETEVNTEHVAQQKKSKSRQSKFGVFWFVYLSVPVAVLSNLKHKSFLLQCDSFDTNHKQFEVTVYGTEGIVLKLSHPSECLRIKTPQVAVQRLMEYFYNHSLPYKFEGIERTTGHDFFHLYESVMALHHQRLLRDDRWPQEVDGIHHSCLKPVLRHYQKESVAWMLRQEKAQKVAENELHPLYCGAKLQDGTVLYYNKYGGCLVKERPKALPNLPGGILADEMGLGKTVEVLCCMLLHPRSDISLPEELPVLDDSLSDSDENTSAADDPLALKQNGGHDSTGKTGDSESHTEAESDGRQQRDVFENSSTSDEPGAATINTHALTGRPPNDLPSLAVTQASGVVGKEGSLPLNETRDSSVSVDCQD</sequence>
<dbReference type="Proteomes" id="UP001497497">
    <property type="component" value="Unassembled WGS sequence"/>
</dbReference>
<dbReference type="AlphaFoldDB" id="A0AAV2HTR4"/>
<feature type="region of interest" description="Disordered" evidence="1">
    <location>
        <begin position="382"/>
        <end position="495"/>
    </location>
</feature>
<keyword evidence="4" id="KW-1185">Reference proteome</keyword>
<dbReference type="GO" id="GO:0000209">
    <property type="term" value="P:protein polyubiquitination"/>
    <property type="evidence" value="ECO:0007669"/>
    <property type="project" value="TreeGrafter"/>
</dbReference>
<evidence type="ECO:0000313" key="4">
    <source>
        <dbReference type="Proteomes" id="UP001497497"/>
    </source>
</evidence>
<accession>A0AAV2HTR4</accession>
<dbReference type="GO" id="GO:0006974">
    <property type="term" value="P:DNA damage response"/>
    <property type="evidence" value="ECO:0007669"/>
    <property type="project" value="TreeGrafter"/>
</dbReference>
<reference evidence="3 4" key="1">
    <citation type="submission" date="2024-04" db="EMBL/GenBank/DDBJ databases">
        <authorList>
            <consortium name="Genoscope - CEA"/>
            <person name="William W."/>
        </authorList>
    </citation>
    <scope>NUCLEOTIDE SEQUENCE [LARGE SCALE GENOMIC DNA]</scope>
</reference>
<feature type="non-terminal residue" evidence="3">
    <location>
        <position position="495"/>
    </location>
</feature>
<dbReference type="Gene3D" id="3.40.50.10810">
    <property type="entry name" value="Tandem AAA-ATPase domain"/>
    <property type="match status" value="1"/>
</dbReference>
<name>A0AAV2HTR4_LYMST</name>
<comment type="caution">
    <text evidence="3">The sequence shown here is derived from an EMBL/GenBank/DDBJ whole genome shotgun (WGS) entry which is preliminary data.</text>
</comment>
<dbReference type="PANTHER" id="PTHR45865">
    <property type="entry name" value="E3 UBIQUITIN-PROTEIN LIGASE SHPRH FAMILY MEMBER"/>
    <property type="match status" value="1"/>
</dbReference>
<dbReference type="Pfam" id="PF00176">
    <property type="entry name" value="SNF2-rel_dom"/>
    <property type="match status" value="1"/>
</dbReference>
<evidence type="ECO:0000313" key="3">
    <source>
        <dbReference type="EMBL" id="CAL1537483.1"/>
    </source>
</evidence>
<organism evidence="3 4">
    <name type="scientific">Lymnaea stagnalis</name>
    <name type="common">Great pond snail</name>
    <name type="synonym">Helix stagnalis</name>
    <dbReference type="NCBI Taxonomy" id="6523"/>
    <lineage>
        <taxon>Eukaryota</taxon>
        <taxon>Metazoa</taxon>
        <taxon>Spiralia</taxon>
        <taxon>Lophotrochozoa</taxon>
        <taxon>Mollusca</taxon>
        <taxon>Gastropoda</taxon>
        <taxon>Heterobranchia</taxon>
        <taxon>Euthyneura</taxon>
        <taxon>Panpulmonata</taxon>
        <taxon>Hygrophila</taxon>
        <taxon>Lymnaeoidea</taxon>
        <taxon>Lymnaeidae</taxon>
        <taxon>Lymnaea</taxon>
    </lineage>
</organism>
<dbReference type="InterPro" id="IPR052583">
    <property type="entry name" value="ATP-helicase/E3_Ub-Ligase"/>
</dbReference>
<gene>
    <name evidence="3" type="ORF">GSLYS_00011396001</name>
</gene>
<feature type="compositionally biased region" description="Polar residues" evidence="1">
    <location>
        <begin position="435"/>
        <end position="452"/>
    </location>
</feature>
<dbReference type="InterPro" id="IPR038718">
    <property type="entry name" value="SNF2-like_sf"/>
</dbReference>
<feature type="compositionally biased region" description="Basic and acidic residues" evidence="1">
    <location>
        <begin position="415"/>
        <end position="434"/>
    </location>
</feature>
<proteinExistence type="predicted"/>
<dbReference type="EMBL" id="CAXITT010000263">
    <property type="protein sequence ID" value="CAL1537483.1"/>
    <property type="molecule type" value="Genomic_DNA"/>
</dbReference>
<protein>
    <recommendedName>
        <fullName evidence="2">SNF2 N-terminal domain-containing protein</fullName>
    </recommendedName>
</protein>
<evidence type="ECO:0000259" key="2">
    <source>
        <dbReference type="Pfam" id="PF00176"/>
    </source>
</evidence>
<dbReference type="GO" id="GO:0061630">
    <property type="term" value="F:ubiquitin protein ligase activity"/>
    <property type="evidence" value="ECO:0007669"/>
    <property type="project" value="TreeGrafter"/>
</dbReference>
<dbReference type="SUPFAM" id="SSF52540">
    <property type="entry name" value="P-loop containing nucleoside triphosphate hydrolases"/>
    <property type="match status" value="1"/>
</dbReference>
<dbReference type="InterPro" id="IPR027417">
    <property type="entry name" value="P-loop_NTPase"/>
</dbReference>
<dbReference type="GO" id="GO:0005524">
    <property type="term" value="F:ATP binding"/>
    <property type="evidence" value="ECO:0007669"/>
    <property type="project" value="InterPro"/>
</dbReference>
<feature type="domain" description="SNF2 N-terminal" evidence="2">
    <location>
        <begin position="287"/>
        <end position="365"/>
    </location>
</feature>